<dbReference type="PANTHER" id="PTHR42893:SF46">
    <property type="entry name" value="PROTEIN DETOXIFICATION 44, CHLOROPLASTIC"/>
    <property type="match status" value="1"/>
</dbReference>
<evidence type="ECO:0000256" key="7">
    <source>
        <dbReference type="SAM" id="Phobius"/>
    </source>
</evidence>
<dbReference type="Pfam" id="PF01554">
    <property type="entry name" value="MatE"/>
    <property type="match status" value="2"/>
</dbReference>
<dbReference type="InterPro" id="IPR044644">
    <property type="entry name" value="DinF-like"/>
</dbReference>
<dbReference type="GO" id="GO:0016020">
    <property type="term" value="C:membrane"/>
    <property type="evidence" value="ECO:0007669"/>
    <property type="project" value="UniProtKB-SubCell"/>
</dbReference>
<accession>A0A0G4HNZ0</accession>
<dbReference type="InterPro" id="IPR002528">
    <property type="entry name" value="MATE_fam"/>
</dbReference>
<dbReference type="CDD" id="cd13136">
    <property type="entry name" value="MATE_DinF_like"/>
    <property type="match status" value="1"/>
</dbReference>
<reference evidence="8" key="1">
    <citation type="submission" date="2014-11" db="EMBL/GenBank/DDBJ databases">
        <authorList>
            <person name="Otto D Thomas"/>
            <person name="Naeem Raeece"/>
        </authorList>
    </citation>
    <scope>NUCLEOTIDE SEQUENCE</scope>
</reference>
<dbReference type="PANTHER" id="PTHR42893">
    <property type="entry name" value="PROTEIN DETOXIFICATION 44, CHLOROPLASTIC-RELATED"/>
    <property type="match status" value="1"/>
</dbReference>
<evidence type="ECO:0000313" key="8">
    <source>
        <dbReference type="EMBL" id="CEM45897.1"/>
    </source>
</evidence>
<name>A0A0G4HNZ0_9ALVE</name>
<dbReference type="GO" id="GO:0015297">
    <property type="term" value="F:antiporter activity"/>
    <property type="evidence" value="ECO:0007669"/>
    <property type="project" value="InterPro"/>
</dbReference>
<evidence type="ECO:0000256" key="2">
    <source>
        <dbReference type="ARBA" id="ARBA00010199"/>
    </source>
</evidence>
<feature type="region of interest" description="Disordered" evidence="6">
    <location>
        <begin position="315"/>
        <end position="342"/>
    </location>
</feature>
<keyword evidence="3 7" id="KW-0812">Transmembrane</keyword>
<evidence type="ECO:0000256" key="4">
    <source>
        <dbReference type="ARBA" id="ARBA00022989"/>
    </source>
</evidence>
<feature type="compositionally biased region" description="Basic and acidic residues" evidence="6">
    <location>
        <begin position="86"/>
        <end position="99"/>
    </location>
</feature>
<sequence length="592" mass="60519">MAALVSHSFAAFTSLPKVPPSLSATTSFLRPASHGVALQSPPVLPSDRSPTDPSESSLPPGHCTQIVQRHRHGRTSLPSALSASREPTETSEKETEKGTGEAILSLAVPALASLAIDPLMTIADTAFVGRASDSADALAGMGSSAALLTFAFYIFNFLTTATTPLVASRRAAGEENGALTVGGQALGLAIALGLVLCAFLSVFSDLLLRFMGTGITGPQAGAYAASFLSVRALAAPAVLFCSAATGVLRGFLDTKTPIVVLGGANAVNLLLDILLIPGAGMGPRGAAIATTTAEWVAAFWFGGVLAGKLPSAEGDLGQNRKGHAGPRGSDADPDRASLSSLDSSDPPLVVVPSFSIPPWAEVKALVVASSSVFLRTLVLQAAISSAAALAARSHGFGPEGPAASVAAHQIALQLWLLCSFVCDALAAASQALVADALGKCDDRRVKKITQTVLGYSLALGSVLATGLAVGTFGSDALSIERFFTADPSTQTALKPLLTLLIIAQPLNAVVFAADGVLQGAAEFPYQAKSMLLSVLVAGTVFVGLESPWLGVGEGDSNTLVHVWDALLVLQLMRGLTSMKKIVDSRGPIRLAT</sequence>
<dbReference type="AlphaFoldDB" id="A0A0G4HNZ0"/>
<protein>
    <recommendedName>
        <fullName evidence="9">Polysaccharide biosynthesis protein C-terminal domain-containing protein</fullName>
    </recommendedName>
</protein>
<feature type="transmembrane region" description="Helical" evidence="7">
    <location>
        <begin position="185"/>
        <end position="208"/>
    </location>
</feature>
<feature type="transmembrane region" description="Helical" evidence="7">
    <location>
        <begin position="452"/>
        <end position="472"/>
    </location>
</feature>
<dbReference type="VEuPathDB" id="CryptoDB:Cvel_7688"/>
<evidence type="ECO:0000256" key="1">
    <source>
        <dbReference type="ARBA" id="ARBA00004141"/>
    </source>
</evidence>
<feature type="region of interest" description="Disordered" evidence="6">
    <location>
        <begin position="36"/>
        <end position="99"/>
    </location>
</feature>
<keyword evidence="5 7" id="KW-0472">Membrane</keyword>
<feature type="transmembrane region" description="Helical" evidence="7">
    <location>
        <begin position="257"/>
        <end position="276"/>
    </location>
</feature>
<keyword evidence="4 7" id="KW-1133">Transmembrane helix</keyword>
<gene>
    <name evidence="8" type="ORF">Cvel_7688</name>
</gene>
<feature type="transmembrane region" description="Helical" evidence="7">
    <location>
        <begin position="220"/>
        <end position="245"/>
    </location>
</feature>
<organism evidence="8">
    <name type="scientific">Chromera velia CCMP2878</name>
    <dbReference type="NCBI Taxonomy" id="1169474"/>
    <lineage>
        <taxon>Eukaryota</taxon>
        <taxon>Sar</taxon>
        <taxon>Alveolata</taxon>
        <taxon>Colpodellida</taxon>
        <taxon>Chromeraceae</taxon>
        <taxon>Chromera</taxon>
    </lineage>
</organism>
<comment type="subcellular location">
    <subcellularLocation>
        <location evidence="1">Membrane</location>
        <topology evidence="1">Multi-pass membrane protein</topology>
    </subcellularLocation>
</comment>
<proteinExistence type="inferred from homology"/>
<evidence type="ECO:0000256" key="3">
    <source>
        <dbReference type="ARBA" id="ARBA00022692"/>
    </source>
</evidence>
<dbReference type="EMBL" id="CDMZ01003316">
    <property type="protein sequence ID" value="CEM45897.1"/>
    <property type="molecule type" value="Genomic_DNA"/>
</dbReference>
<dbReference type="GO" id="GO:0042910">
    <property type="term" value="F:xenobiotic transmembrane transporter activity"/>
    <property type="evidence" value="ECO:0007669"/>
    <property type="project" value="InterPro"/>
</dbReference>
<evidence type="ECO:0000256" key="5">
    <source>
        <dbReference type="ARBA" id="ARBA00023136"/>
    </source>
</evidence>
<evidence type="ECO:0000256" key="6">
    <source>
        <dbReference type="SAM" id="MobiDB-lite"/>
    </source>
</evidence>
<comment type="similarity">
    <text evidence="2">Belongs to the multi antimicrobial extrusion (MATE) (TC 2.A.66.1) family.</text>
</comment>
<evidence type="ECO:0008006" key="9">
    <source>
        <dbReference type="Google" id="ProtNLM"/>
    </source>
</evidence>